<dbReference type="Gene3D" id="3.80.10.10">
    <property type="entry name" value="Ribonuclease Inhibitor"/>
    <property type="match status" value="1"/>
</dbReference>
<feature type="domain" description="F-box" evidence="1">
    <location>
        <begin position="13"/>
        <end position="61"/>
    </location>
</feature>
<evidence type="ECO:0000313" key="3">
    <source>
        <dbReference type="Proteomes" id="UP000187609"/>
    </source>
</evidence>
<dbReference type="PANTHER" id="PTHR31639:SF243">
    <property type="entry name" value="F-BOX DOMAIN-CONTAINING PROTEIN"/>
    <property type="match status" value="1"/>
</dbReference>
<evidence type="ECO:0000313" key="2">
    <source>
        <dbReference type="EMBL" id="OIS95856.1"/>
    </source>
</evidence>
<sequence length="249" mass="28249">MSQCNVASNVKKYTVISDLPTNILHKILELIPIQDAAKTSILSKRWRKLWSTQPHLVFDRHFFQYVSTKDASAASIIHKILVQHIGPVLGFHLISKTDTLSQSDVNQCIIFVSNHGIQKLTLDMANDEKYALPYGLFTCATLTHLKLSWCFFELPEDSQFPNLVSLQLEHSELDGHAGSDENYLILPMLETLELRFCVDVDCVDIVSPNLVNLSIISSYTVTFECFNVNPIFRRIKHLCLDGSSLKVRK</sequence>
<accession>A0A1J6IL27</accession>
<keyword evidence="3" id="KW-1185">Reference proteome</keyword>
<dbReference type="InterPro" id="IPR055411">
    <property type="entry name" value="LRR_FXL15/At3g58940/PEG3-like"/>
</dbReference>
<dbReference type="InterPro" id="IPR001810">
    <property type="entry name" value="F-box_dom"/>
</dbReference>
<dbReference type="CDD" id="cd22160">
    <property type="entry name" value="F-box_AtFBL13-like"/>
    <property type="match status" value="1"/>
</dbReference>
<proteinExistence type="predicted"/>
<name>A0A1J6IL27_NICAT</name>
<dbReference type="Pfam" id="PF24758">
    <property type="entry name" value="LRR_At5g56370"/>
    <property type="match status" value="1"/>
</dbReference>
<dbReference type="Proteomes" id="UP000187609">
    <property type="component" value="Unassembled WGS sequence"/>
</dbReference>
<dbReference type="EMBL" id="MJEQ01037194">
    <property type="protein sequence ID" value="OIS95856.1"/>
    <property type="molecule type" value="Genomic_DNA"/>
</dbReference>
<gene>
    <name evidence="2" type="ORF">A4A49_14213</name>
</gene>
<dbReference type="Pfam" id="PF00646">
    <property type="entry name" value="F-box"/>
    <property type="match status" value="1"/>
</dbReference>
<dbReference type="PANTHER" id="PTHR31639">
    <property type="entry name" value="F-BOX PROTEIN-LIKE"/>
    <property type="match status" value="1"/>
</dbReference>
<dbReference type="PROSITE" id="PS50181">
    <property type="entry name" value="FBOX"/>
    <property type="match status" value="1"/>
</dbReference>
<dbReference type="AlphaFoldDB" id="A0A1J6IL27"/>
<dbReference type="SUPFAM" id="SSF81383">
    <property type="entry name" value="F-box domain"/>
    <property type="match status" value="1"/>
</dbReference>
<organism evidence="2 3">
    <name type="scientific">Nicotiana attenuata</name>
    <name type="common">Coyote tobacco</name>
    <dbReference type="NCBI Taxonomy" id="49451"/>
    <lineage>
        <taxon>Eukaryota</taxon>
        <taxon>Viridiplantae</taxon>
        <taxon>Streptophyta</taxon>
        <taxon>Embryophyta</taxon>
        <taxon>Tracheophyta</taxon>
        <taxon>Spermatophyta</taxon>
        <taxon>Magnoliopsida</taxon>
        <taxon>eudicotyledons</taxon>
        <taxon>Gunneridae</taxon>
        <taxon>Pentapetalae</taxon>
        <taxon>asterids</taxon>
        <taxon>lamiids</taxon>
        <taxon>Solanales</taxon>
        <taxon>Solanaceae</taxon>
        <taxon>Nicotianoideae</taxon>
        <taxon>Nicotianeae</taxon>
        <taxon>Nicotiana</taxon>
    </lineage>
</organism>
<dbReference type="InterPro" id="IPR053781">
    <property type="entry name" value="F-box_AtFBL13-like"/>
</dbReference>
<dbReference type="STRING" id="49451.A0A1J6IL27"/>
<reference evidence="2" key="1">
    <citation type="submission" date="2016-11" db="EMBL/GenBank/DDBJ databases">
        <title>The genome of Nicotiana attenuata.</title>
        <authorList>
            <person name="Xu S."/>
            <person name="Brockmoeller T."/>
            <person name="Gaquerel E."/>
            <person name="Navarro A."/>
            <person name="Kuhl H."/>
            <person name="Gase K."/>
            <person name="Ling Z."/>
            <person name="Zhou W."/>
            <person name="Kreitzer C."/>
            <person name="Stanke M."/>
            <person name="Tang H."/>
            <person name="Lyons E."/>
            <person name="Pandey P."/>
            <person name="Pandey S.P."/>
            <person name="Timmermann B."/>
            <person name="Baldwin I.T."/>
        </authorList>
    </citation>
    <scope>NUCLEOTIDE SEQUENCE [LARGE SCALE GENOMIC DNA]</scope>
    <source>
        <strain evidence="2">UT</strain>
    </source>
</reference>
<dbReference type="OMA" id="QSLRICD"/>
<dbReference type="InterPro" id="IPR036047">
    <property type="entry name" value="F-box-like_dom_sf"/>
</dbReference>
<dbReference type="SMART" id="SM00256">
    <property type="entry name" value="FBOX"/>
    <property type="match status" value="1"/>
</dbReference>
<comment type="caution">
    <text evidence="2">The sequence shown here is derived from an EMBL/GenBank/DDBJ whole genome shotgun (WGS) entry which is preliminary data.</text>
</comment>
<dbReference type="Gene3D" id="1.20.1280.50">
    <property type="match status" value="1"/>
</dbReference>
<dbReference type="Gramene" id="OIS95856">
    <property type="protein sequence ID" value="OIS95856"/>
    <property type="gene ID" value="A4A49_14213"/>
</dbReference>
<dbReference type="InterPro" id="IPR032675">
    <property type="entry name" value="LRR_dom_sf"/>
</dbReference>
<protein>
    <submittedName>
        <fullName evidence="2">F-boxfbd/lrr-repeat protein</fullName>
    </submittedName>
</protein>
<dbReference type="SUPFAM" id="SSF52047">
    <property type="entry name" value="RNI-like"/>
    <property type="match status" value="1"/>
</dbReference>
<evidence type="ECO:0000259" key="1">
    <source>
        <dbReference type="PROSITE" id="PS50181"/>
    </source>
</evidence>